<evidence type="ECO:0000313" key="2">
    <source>
        <dbReference type="Proteomes" id="UP001202248"/>
    </source>
</evidence>
<comment type="caution">
    <text evidence="1">The sequence shown here is derived from an EMBL/GenBank/DDBJ whole genome shotgun (WGS) entry which is preliminary data.</text>
</comment>
<name>A0ABS9SJ42_9BACT</name>
<accession>A0ABS9SJ42</accession>
<organism evidence="1 2">
    <name type="scientific">Niabella ginsengisoli</name>
    <dbReference type="NCBI Taxonomy" id="522298"/>
    <lineage>
        <taxon>Bacteria</taxon>
        <taxon>Pseudomonadati</taxon>
        <taxon>Bacteroidota</taxon>
        <taxon>Chitinophagia</taxon>
        <taxon>Chitinophagales</taxon>
        <taxon>Chitinophagaceae</taxon>
        <taxon>Niabella</taxon>
    </lineage>
</organism>
<keyword evidence="2" id="KW-1185">Reference proteome</keyword>
<dbReference type="InterPro" id="IPR036514">
    <property type="entry name" value="SGNH_hydro_sf"/>
</dbReference>
<dbReference type="SUPFAM" id="SSF52266">
    <property type="entry name" value="SGNH hydrolase"/>
    <property type="match status" value="1"/>
</dbReference>
<evidence type="ECO:0000313" key="1">
    <source>
        <dbReference type="EMBL" id="MCH5598383.1"/>
    </source>
</evidence>
<dbReference type="Gene3D" id="3.40.50.1110">
    <property type="entry name" value="SGNH hydrolase"/>
    <property type="match status" value="1"/>
</dbReference>
<dbReference type="Proteomes" id="UP001202248">
    <property type="component" value="Unassembled WGS sequence"/>
</dbReference>
<dbReference type="EMBL" id="JAKWBL010000001">
    <property type="protein sequence ID" value="MCH5598383.1"/>
    <property type="molecule type" value="Genomic_DNA"/>
</dbReference>
<reference evidence="1 2" key="1">
    <citation type="submission" date="2022-02" db="EMBL/GenBank/DDBJ databases">
        <authorList>
            <person name="Min J."/>
        </authorList>
    </citation>
    <scope>NUCLEOTIDE SEQUENCE [LARGE SCALE GENOMIC DNA]</scope>
    <source>
        <strain evidence="1 2">GR10-1</strain>
    </source>
</reference>
<gene>
    <name evidence="1" type="ORF">MKP09_10905</name>
</gene>
<protein>
    <submittedName>
        <fullName evidence="1">Sialate O-acetylesterase</fullName>
    </submittedName>
</protein>
<sequence length="112" mass="12065">MLQLPVGIIVAAVGGTPVRAWMSQQSLATIPGIKLPAVSTSPKDPAVLYNGMIHPLANVKIRGRCGTRVSMTVSSHSYTGNSSKPWLLRGGSCGKMIFRFILYRSRPTIIPM</sequence>
<proteinExistence type="predicted"/>